<name>A0AAR2II49_PYGNA</name>
<keyword evidence="4" id="KW-1185">Reference proteome</keyword>
<dbReference type="SUPFAM" id="SSF50985">
    <property type="entry name" value="RCC1/BLIP-II"/>
    <property type="match status" value="1"/>
</dbReference>
<protein>
    <submittedName>
        <fullName evidence="3">Uncharacterized protein</fullName>
    </submittedName>
</protein>
<dbReference type="PRINTS" id="PR00633">
    <property type="entry name" value="RCCNDNSATION"/>
</dbReference>
<dbReference type="InterPro" id="IPR009091">
    <property type="entry name" value="RCC1/BLIP-II"/>
</dbReference>
<organism evidence="3 4">
    <name type="scientific">Pygocentrus nattereri</name>
    <name type="common">Red-bellied piranha</name>
    <dbReference type="NCBI Taxonomy" id="42514"/>
    <lineage>
        <taxon>Eukaryota</taxon>
        <taxon>Metazoa</taxon>
        <taxon>Chordata</taxon>
        <taxon>Craniata</taxon>
        <taxon>Vertebrata</taxon>
        <taxon>Euteleostomi</taxon>
        <taxon>Actinopterygii</taxon>
        <taxon>Neopterygii</taxon>
        <taxon>Teleostei</taxon>
        <taxon>Ostariophysi</taxon>
        <taxon>Characiformes</taxon>
        <taxon>Characoidei</taxon>
        <taxon>Pygocentrus</taxon>
    </lineage>
</organism>
<feature type="repeat" description="RCC1" evidence="2">
    <location>
        <begin position="3"/>
        <end position="55"/>
    </location>
</feature>
<dbReference type="Ensembl" id="ENSPNAT00000064375.1">
    <property type="protein sequence ID" value="ENSPNAP00000039130.1"/>
    <property type="gene ID" value="ENSPNAG00000036091.1"/>
</dbReference>
<dbReference type="AlphaFoldDB" id="A0AAR2II49"/>
<evidence type="ECO:0000256" key="2">
    <source>
        <dbReference type="PROSITE-ProRule" id="PRU00235"/>
    </source>
</evidence>
<keyword evidence="1" id="KW-0677">Repeat</keyword>
<accession>A0AAR2II49</accession>
<dbReference type="InterPro" id="IPR051625">
    <property type="entry name" value="Signaling_Regulatory_Domain"/>
</dbReference>
<dbReference type="Proteomes" id="UP001501920">
    <property type="component" value="Chromosome 5"/>
</dbReference>
<proteinExistence type="predicted"/>
<evidence type="ECO:0000313" key="4">
    <source>
        <dbReference type="Proteomes" id="UP001501920"/>
    </source>
</evidence>
<dbReference type="PANTHER" id="PTHR22872">
    <property type="entry name" value="BTK-BINDING PROTEIN-RELATED"/>
    <property type="match status" value="1"/>
</dbReference>
<dbReference type="Gene3D" id="2.130.10.30">
    <property type="entry name" value="Regulator of chromosome condensation 1/beta-lactamase-inhibitor protein II"/>
    <property type="match status" value="1"/>
</dbReference>
<dbReference type="InterPro" id="IPR000408">
    <property type="entry name" value="Reg_chr_condens"/>
</dbReference>
<dbReference type="Pfam" id="PF00415">
    <property type="entry name" value="RCC1"/>
    <property type="match status" value="1"/>
</dbReference>
<dbReference type="GeneTree" id="ENSGT00940000163989"/>
<reference evidence="3" key="3">
    <citation type="submission" date="2025-09" db="UniProtKB">
        <authorList>
            <consortium name="Ensembl"/>
        </authorList>
    </citation>
    <scope>IDENTIFICATION</scope>
</reference>
<reference evidence="3 4" key="1">
    <citation type="submission" date="2020-10" db="EMBL/GenBank/DDBJ databases">
        <title>Pygocentrus nattereri (red-bellied piranha) genome, fPygNat1, primary haplotype.</title>
        <authorList>
            <person name="Myers G."/>
            <person name="Meyer A."/>
            <person name="Karagic N."/>
            <person name="Pippel M."/>
            <person name="Winkler S."/>
            <person name="Tracey A."/>
            <person name="Wood J."/>
            <person name="Formenti G."/>
            <person name="Howe K."/>
            <person name="Fedrigo O."/>
            <person name="Jarvis E.D."/>
        </authorList>
    </citation>
    <scope>NUCLEOTIDE SEQUENCE [LARGE SCALE GENOMIC DNA]</scope>
</reference>
<sequence>MICEVYAWGQNSYGQLGLGKAVALQVVPALVQALTGVPVIQISAGGAHTLALTSSAQVFCCGANSAGQLGLKRTDEKVNSPHIYLLSL</sequence>
<evidence type="ECO:0000313" key="3">
    <source>
        <dbReference type="Ensembl" id="ENSPNAP00000039130.1"/>
    </source>
</evidence>
<dbReference type="PROSITE" id="PS50012">
    <property type="entry name" value="RCC1_3"/>
    <property type="match status" value="1"/>
</dbReference>
<reference evidence="3" key="2">
    <citation type="submission" date="2025-08" db="UniProtKB">
        <authorList>
            <consortium name="Ensembl"/>
        </authorList>
    </citation>
    <scope>IDENTIFICATION</scope>
</reference>
<evidence type="ECO:0000256" key="1">
    <source>
        <dbReference type="ARBA" id="ARBA00022737"/>
    </source>
</evidence>